<proteinExistence type="inferred from homology"/>
<comment type="pathway">
    <text evidence="1">Cofactor biosynthesis; coenzyme A biosynthesis.</text>
</comment>
<accession>L0A8G5</accession>
<dbReference type="GeneID" id="14211594"/>
<keyword evidence="3" id="KW-1185">Reference proteome</keyword>
<protein>
    <recommendedName>
        <fullName evidence="1">Pantoate kinase</fullName>
        <shortName evidence="1">PoK</shortName>
        <ecNumber evidence="1">2.7.1.169</ecNumber>
    </recommendedName>
</protein>
<dbReference type="GO" id="GO:0016301">
    <property type="term" value="F:kinase activity"/>
    <property type="evidence" value="ECO:0007669"/>
    <property type="project" value="UniProtKB-UniRule"/>
</dbReference>
<dbReference type="KEGG" id="clg:Calag_0334"/>
<dbReference type="PANTHER" id="PTHR42282:SF1">
    <property type="entry name" value="PANTOATE KINASE"/>
    <property type="match status" value="1"/>
</dbReference>
<dbReference type="InterPro" id="IPR012043">
    <property type="entry name" value="PoK"/>
</dbReference>
<dbReference type="OrthoDB" id="85822at2157"/>
<evidence type="ECO:0000313" key="3">
    <source>
        <dbReference type="Proteomes" id="UP000010469"/>
    </source>
</evidence>
<dbReference type="HAMAP" id="MF_02223">
    <property type="entry name" value="Pantoate_kinase"/>
    <property type="match status" value="1"/>
</dbReference>
<dbReference type="PIRSF" id="PIRSF016896">
    <property type="entry name" value="GHMP_arc_MJ0969"/>
    <property type="match status" value="1"/>
</dbReference>
<dbReference type="STRING" id="1056495.Calag_0334"/>
<reference evidence="3" key="1">
    <citation type="submission" date="2012-03" db="EMBL/GenBank/DDBJ databases">
        <title>Complete genome of Caldisphaera lagunensis DSM 15908.</title>
        <authorList>
            <person name="Lucas S."/>
            <person name="Copeland A."/>
            <person name="Lapidus A."/>
            <person name="Glavina del Rio T."/>
            <person name="Dalin E."/>
            <person name="Tice H."/>
            <person name="Bruce D."/>
            <person name="Goodwin L."/>
            <person name="Pitluck S."/>
            <person name="Peters L."/>
            <person name="Mikhailova N."/>
            <person name="Teshima H."/>
            <person name="Kyrpides N."/>
            <person name="Mavromatis K."/>
            <person name="Ivanova N."/>
            <person name="Brettin T."/>
            <person name="Detter J.C."/>
            <person name="Han C."/>
            <person name="Larimer F."/>
            <person name="Land M."/>
            <person name="Hauser L."/>
            <person name="Markowitz V."/>
            <person name="Cheng J.-F."/>
            <person name="Hugenholtz P."/>
            <person name="Woyke T."/>
            <person name="Wu D."/>
            <person name="Spring S."/>
            <person name="Schroeder M."/>
            <person name="Brambilla E."/>
            <person name="Klenk H.-P."/>
            <person name="Eisen J.A."/>
        </authorList>
    </citation>
    <scope>NUCLEOTIDE SEQUENCE [LARGE SCALE GENOMIC DNA]</scope>
    <source>
        <strain evidence="3">DSM 15908 / JCM 11604 / IC-154</strain>
    </source>
</reference>
<comment type="catalytic activity">
    <reaction evidence="1">
        <text>(R)-pantoate + ATP = (R)-4-phosphopantoate + ADP + H(+)</text>
        <dbReference type="Rhea" id="RHEA:28246"/>
        <dbReference type="ChEBI" id="CHEBI:15378"/>
        <dbReference type="ChEBI" id="CHEBI:15980"/>
        <dbReference type="ChEBI" id="CHEBI:30616"/>
        <dbReference type="ChEBI" id="CHEBI:61294"/>
        <dbReference type="ChEBI" id="CHEBI:456216"/>
        <dbReference type="EC" id="2.7.1.169"/>
    </reaction>
</comment>
<sequence length="277" mass="30786">MVFCASVPYHITALFIPKIKEDPIYSGSIGIGIAIEPRLKLCVGEEIDNNGILPLTAKNVLDKLNIHENFNLNMPLPIKIGYASSASSTIAAELIGFLYGKTSYIKALQEAHKIEIENKTGLGDVLAISCGIGIILRKKEGAPGIGDVDCISFPKDISIVTLEFGSMETKELLNSYDSKILNESQRVLNKIEENFTFETVLYEIKDFSEKTKMINLLNHNDEILKTPGLLSYYIKKKMIVLLIENNKIEDALHKLKGIGLNLRILRPSSHGPEAWQE</sequence>
<keyword evidence="1" id="KW-0067">ATP-binding</keyword>
<dbReference type="HOGENOM" id="CLU_081191_1_0_2"/>
<evidence type="ECO:0000313" key="2">
    <source>
        <dbReference type="EMBL" id="AFZ70111.1"/>
    </source>
</evidence>
<organism evidence="2 3">
    <name type="scientific">Caldisphaera lagunensis (strain DSM 15908 / JCM 11604 / ANMR 0165 / IC-154)</name>
    <dbReference type="NCBI Taxonomy" id="1056495"/>
    <lineage>
        <taxon>Archaea</taxon>
        <taxon>Thermoproteota</taxon>
        <taxon>Thermoprotei</taxon>
        <taxon>Acidilobales</taxon>
        <taxon>Caldisphaeraceae</taxon>
        <taxon>Caldisphaera</taxon>
    </lineage>
</organism>
<comment type="function">
    <text evidence="1">Phosphorylates (R)-pantoate to form (R)-4-phosphopantoate in the CoA biosynthesis pathway.</text>
</comment>
<dbReference type="Proteomes" id="UP000010469">
    <property type="component" value="Chromosome"/>
</dbReference>
<dbReference type="EMBL" id="CP003378">
    <property type="protein sequence ID" value="AFZ70111.1"/>
    <property type="molecule type" value="Genomic_DNA"/>
</dbReference>
<keyword evidence="1 2" id="KW-0418">Kinase</keyword>
<dbReference type="AlphaFoldDB" id="L0A8G5"/>
<dbReference type="FunCoup" id="L0A8G5">
    <property type="interactions" value="52"/>
</dbReference>
<name>L0A8G5_CALLD</name>
<keyword evidence="1" id="KW-0173">Coenzyme A biosynthesis</keyword>
<dbReference type="GO" id="GO:0005524">
    <property type="term" value="F:ATP binding"/>
    <property type="evidence" value="ECO:0007669"/>
    <property type="project" value="UniProtKB-KW"/>
</dbReference>
<dbReference type="eggNOG" id="arCOG04263">
    <property type="taxonomic scope" value="Archaea"/>
</dbReference>
<keyword evidence="1" id="KW-0547">Nucleotide-binding</keyword>
<keyword evidence="1" id="KW-0808">Transferase</keyword>
<dbReference type="UniPathway" id="UPA00241"/>
<dbReference type="GO" id="GO:0015937">
    <property type="term" value="P:coenzyme A biosynthetic process"/>
    <property type="evidence" value="ECO:0007669"/>
    <property type="project" value="UniProtKB-UniRule"/>
</dbReference>
<gene>
    <name evidence="2" type="ordered locus">Calag_0334</name>
</gene>
<dbReference type="InParanoid" id="L0A8G5"/>
<dbReference type="RefSeq" id="WP_015232009.1">
    <property type="nucleotide sequence ID" value="NC_019791.1"/>
</dbReference>
<dbReference type="EC" id="2.7.1.169" evidence="1"/>
<comment type="similarity">
    <text evidence="1">Belongs to the GHMP kinase family. PoK subfamily.</text>
</comment>
<evidence type="ECO:0000256" key="1">
    <source>
        <dbReference type="HAMAP-Rule" id="MF_02223"/>
    </source>
</evidence>
<dbReference type="PANTHER" id="PTHR42282">
    <property type="entry name" value="PANTOATE KINASE-RELATED"/>
    <property type="match status" value="1"/>
</dbReference>